<name>A0AAD9JHN3_9ANNE</name>
<evidence type="ECO:0000313" key="21">
    <source>
        <dbReference type="EMBL" id="KAK2152600.1"/>
    </source>
</evidence>
<dbReference type="InterPro" id="IPR011009">
    <property type="entry name" value="Kinase-like_dom_sf"/>
</dbReference>
<keyword evidence="8" id="KW-0547">Nucleotide-binding</keyword>
<dbReference type="GO" id="GO:0004674">
    <property type="term" value="F:protein serine/threonine kinase activity"/>
    <property type="evidence" value="ECO:0007669"/>
    <property type="project" value="UniProtKB-KW"/>
</dbReference>
<comment type="caution">
    <text evidence="21">The sequence shown here is derived from an EMBL/GenBank/DDBJ whole genome shotgun (WGS) entry which is preliminary data.</text>
</comment>
<feature type="domain" description="Protein kinase" evidence="20">
    <location>
        <begin position="8"/>
        <end position="231"/>
    </location>
</feature>
<evidence type="ECO:0000256" key="6">
    <source>
        <dbReference type="ARBA" id="ARBA00022679"/>
    </source>
</evidence>
<dbReference type="GO" id="GO:0008033">
    <property type="term" value="P:tRNA processing"/>
    <property type="evidence" value="ECO:0007669"/>
    <property type="project" value="UniProtKB-KW"/>
</dbReference>
<comment type="function">
    <text evidence="15">Component of the EKC/KEOPS complex that is required for the formation of a threonylcarbamoyl group on adenosine at position 37 (t(6)A37) in tRNAs that read codons beginning with adenine. The complex is probably involved in the transfer of the threonylcarbamoyl moiety of threonylcarbamoyl-AMP (TC-AMP) to the N6 group of A37. TP53RK has ATPase activity in the context of the EKC/KEOPS complex and likely plays a supporting role to the catalytic subunit OSGEP. Atypical protein kinase that phosphorylates 'Ser-15' of p53/TP53 protein and may therefore participate in its activation.</text>
</comment>
<dbReference type="FunFam" id="1.10.510.10:FF:000323">
    <property type="entry name" value="TP53-regulating kinase, putative"/>
    <property type="match status" value="1"/>
</dbReference>
<dbReference type="SMART" id="SM00220">
    <property type="entry name" value="S_TKc"/>
    <property type="match status" value="1"/>
</dbReference>
<dbReference type="InterPro" id="IPR022495">
    <property type="entry name" value="Bud32"/>
</dbReference>
<reference evidence="21" key="1">
    <citation type="journal article" date="2023" name="Mol. Biol. Evol.">
        <title>Third-Generation Sequencing Reveals the Adaptive Role of the Epigenome in Three Deep-Sea Polychaetes.</title>
        <authorList>
            <person name="Perez M."/>
            <person name="Aroh O."/>
            <person name="Sun Y."/>
            <person name="Lan Y."/>
            <person name="Juniper S.K."/>
            <person name="Young C.R."/>
            <person name="Angers B."/>
            <person name="Qian P.Y."/>
        </authorList>
    </citation>
    <scope>NUCLEOTIDE SEQUENCE</scope>
    <source>
        <strain evidence="21">P08H-3</strain>
    </source>
</reference>
<dbReference type="NCBIfam" id="TIGR03724">
    <property type="entry name" value="arch_bud32"/>
    <property type="match status" value="1"/>
</dbReference>
<dbReference type="InterPro" id="IPR000719">
    <property type="entry name" value="Prot_kinase_dom"/>
</dbReference>
<comment type="catalytic activity">
    <reaction evidence="14">
        <text>L-seryl-[protein] + ATP = O-phospho-L-seryl-[protein] + ADP + H(+)</text>
        <dbReference type="Rhea" id="RHEA:17989"/>
        <dbReference type="Rhea" id="RHEA-COMP:9863"/>
        <dbReference type="Rhea" id="RHEA-COMP:11604"/>
        <dbReference type="ChEBI" id="CHEBI:15378"/>
        <dbReference type="ChEBI" id="CHEBI:29999"/>
        <dbReference type="ChEBI" id="CHEBI:30616"/>
        <dbReference type="ChEBI" id="CHEBI:83421"/>
        <dbReference type="ChEBI" id="CHEBI:456216"/>
        <dbReference type="EC" id="2.7.11.1"/>
    </reaction>
</comment>
<dbReference type="PANTHER" id="PTHR12209">
    <property type="entry name" value="NON-SPECIFIC SERINE/THREONINE PROTEIN KINASE"/>
    <property type="match status" value="1"/>
</dbReference>
<dbReference type="InterPro" id="IPR008266">
    <property type="entry name" value="Tyr_kinase_AS"/>
</dbReference>
<evidence type="ECO:0000256" key="16">
    <source>
        <dbReference type="ARBA" id="ARBA00062157"/>
    </source>
</evidence>
<organism evidence="21 22">
    <name type="scientific">Paralvinella palmiformis</name>
    <dbReference type="NCBI Taxonomy" id="53620"/>
    <lineage>
        <taxon>Eukaryota</taxon>
        <taxon>Metazoa</taxon>
        <taxon>Spiralia</taxon>
        <taxon>Lophotrochozoa</taxon>
        <taxon>Annelida</taxon>
        <taxon>Polychaeta</taxon>
        <taxon>Sedentaria</taxon>
        <taxon>Canalipalpata</taxon>
        <taxon>Terebellida</taxon>
        <taxon>Terebelliformia</taxon>
        <taxon>Alvinellidae</taxon>
        <taxon>Paralvinella</taxon>
    </lineage>
</organism>
<evidence type="ECO:0000256" key="18">
    <source>
        <dbReference type="ARBA" id="ARBA00080585"/>
    </source>
</evidence>
<dbReference type="GO" id="GO:0005829">
    <property type="term" value="C:cytosol"/>
    <property type="evidence" value="ECO:0007669"/>
    <property type="project" value="TreeGrafter"/>
</dbReference>
<keyword evidence="12" id="KW-0539">Nucleus</keyword>
<keyword evidence="5" id="KW-0597">Phosphoprotein</keyword>
<comment type="subcellular location">
    <subcellularLocation>
        <location evidence="1">Nucleus</location>
    </subcellularLocation>
</comment>
<comment type="subunit">
    <text evidence="16">Component of the EKC/KEOPS complex composed of at least GON7, TP53RK, TPRKB, OSGEP and LAGE3; the whole complex dimerizes.</text>
</comment>
<dbReference type="GO" id="GO:0005524">
    <property type="term" value="F:ATP binding"/>
    <property type="evidence" value="ECO:0007669"/>
    <property type="project" value="UniProtKB-KW"/>
</dbReference>
<dbReference type="GO" id="GO:0016787">
    <property type="term" value="F:hydrolase activity"/>
    <property type="evidence" value="ECO:0007669"/>
    <property type="project" value="UniProtKB-KW"/>
</dbReference>
<dbReference type="PROSITE" id="PS00109">
    <property type="entry name" value="PROTEIN_KINASE_TYR"/>
    <property type="match status" value="1"/>
</dbReference>
<evidence type="ECO:0000256" key="5">
    <source>
        <dbReference type="ARBA" id="ARBA00022553"/>
    </source>
</evidence>
<evidence type="ECO:0000256" key="7">
    <source>
        <dbReference type="ARBA" id="ARBA00022694"/>
    </source>
</evidence>
<sequence>MDDYRSEVDCSSLLKQGAEAKIYTGVYLGKLCIIKERFPKKYRHPALELSLSQQRTKSEVRSMLRCRTQGIQTPAVFFVNTEENKIYMEYVNDSVTVRDYIIQVQSSSDDAASSLLKPLAYKIGEKLGKMHNKNIIHGDLTTSNMLLRKPVENLDIVLIDFGLSYINSTNEDKGVDLYVLERAFLSTHPNTESLFSVLLDGYQNGYRNGVGDVVRKLNEVRLRGRKRTMVG</sequence>
<evidence type="ECO:0000256" key="1">
    <source>
        <dbReference type="ARBA" id="ARBA00004123"/>
    </source>
</evidence>
<dbReference type="EC" id="2.7.11.1" evidence="3"/>
<evidence type="ECO:0000256" key="17">
    <source>
        <dbReference type="ARBA" id="ARBA00079584"/>
    </source>
</evidence>
<comment type="similarity">
    <text evidence="2">Belongs to the protein kinase superfamily. BUD32 family.</text>
</comment>
<keyword evidence="7" id="KW-0819">tRNA processing</keyword>
<evidence type="ECO:0000256" key="15">
    <source>
        <dbReference type="ARBA" id="ARBA00056624"/>
    </source>
</evidence>
<evidence type="ECO:0000256" key="13">
    <source>
        <dbReference type="ARBA" id="ARBA00047899"/>
    </source>
</evidence>
<evidence type="ECO:0000256" key="12">
    <source>
        <dbReference type="ARBA" id="ARBA00023242"/>
    </source>
</evidence>
<dbReference type="Gene3D" id="3.30.200.20">
    <property type="entry name" value="Phosphorylase Kinase, domain 1"/>
    <property type="match status" value="1"/>
</dbReference>
<dbReference type="Pfam" id="PF00069">
    <property type="entry name" value="Pkinase"/>
    <property type="match status" value="1"/>
</dbReference>
<accession>A0AAD9JHN3</accession>
<evidence type="ECO:0000256" key="8">
    <source>
        <dbReference type="ARBA" id="ARBA00022741"/>
    </source>
</evidence>
<evidence type="ECO:0000256" key="2">
    <source>
        <dbReference type="ARBA" id="ARBA00010630"/>
    </source>
</evidence>
<dbReference type="AlphaFoldDB" id="A0AAD9JHN3"/>
<dbReference type="EMBL" id="JAODUP010000324">
    <property type="protein sequence ID" value="KAK2152600.1"/>
    <property type="molecule type" value="Genomic_DNA"/>
</dbReference>
<comment type="catalytic activity">
    <reaction evidence="13">
        <text>L-threonyl-[protein] + ATP = O-phospho-L-threonyl-[protein] + ADP + H(+)</text>
        <dbReference type="Rhea" id="RHEA:46608"/>
        <dbReference type="Rhea" id="RHEA-COMP:11060"/>
        <dbReference type="Rhea" id="RHEA-COMP:11605"/>
        <dbReference type="ChEBI" id="CHEBI:15378"/>
        <dbReference type="ChEBI" id="CHEBI:30013"/>
        <dbReference type="ChEBI" id="CHEBI:30616"/>
        <dbReference type="ChEBI" id="CHEBI:61977"/>
        <dbReference type="ChEBI" id="CHEBI:456216"/>
        <dbReference type="EC" id="2.7.11.1"/>
    </reaction>
</comment>
<dbReference type="FunFam" id="3.30.200.20:FF:000201">
    <property type="entry name" value="TP53-regulating kinase isoform X1"/>
    <property type="match status" value="1"/>
</dbReference>
<protein>
    <recommendedName>
        <fullName evidence="3">non-specific serine/threonine protein kinase</fullName>
        <ecNumber evidence="3">2.7.11.1</ecNumber>
    </recommendedName>
    <alternativeName>
        <fullName evidence="17">Nori-2</fullName>
    </alternativeName>
    <alternativeName>
        <fullName evidence="18">TP53-regulating kinase</fullName>
    </alternativeName>
    <alternativeName>
        <fullName evidence="19">p53-related protein kinase</fullName>
    </alternativeName>
</protein>
<proteinExistence type="inferred from homology"/>
<evidence type="ECO:0000313" key="22">
    <source>
        <dbReference type="Proteomes" id="UP001208570"/>
    </source>
</evidence>
<evidence type="ECO:0000256" key="3">
    <source>
        <dbReference type="ARBA" id="ARBA00012513"/>
    </source>
</evidence>
<evidence type="ECO:0000256" key="14">
    <source>
        <dbReference type="ARBA" id="ARBA00048679"/>
    </source>
</evidence>
<keyword evidence="6" id="KW-0808">Transferase</keyword>
<evidence type="ECO:0000259" key="20">
    <source>
        <dbReference type="PROSITE" id="PS50011"/>
    </source>
</evidence>
<evidence type="ECO:0000256" key="11">
    <source>
        <dbReference type="ARBA" id="ARBA00022840"/>
    </source>
</evidence>
<dbReference type="PANTHER" id="PTHR12209:SF0">
    <property type="entry name" value="EKC_KEOPS COMPLEX SUBUNIT TP53RK"/>
    <property type="match status" value="1"/>
</dbReference>
<evidence type="ECO:0000256" key="9">
    <source>
        <dbReference type="ARBA" id="ARBA00022777"/>
    </source>
</evidence>
<dbReference type="Proteomes" id="UP001208570">
    <property type="component" value="Unassembled WGS sequence"/>
</dbReference>
<keyword evidence="9" id="KW-0418">Kinase</keyword>
<dbReference type="GO" id="GO:0000408">
    <property type="term" value="C:EKC/KEOPS complex"/>
    <property type="evidence" value="ECO:0007669"/>
    <property type="project" value="UniProtKB-ARBA"/>
</dbReference>
<gene>
    <name evidence="21" type="ORF">LSH36_323g02018</name>
</gene>
<dbReference type="PROSITE" id="PS50011">
    <property type="entry name" value="PROTEIN_KINASE_DOM"/>
    <property type="match status" value="1"/>
</dbReference>
<keyword evidence="4" id="KW-0723">Serine/threonine-protein kinase</keyword>
<dbReference type="SUPFAM" id="SSF56112">
    <property type="entry name" value="Protein kinase-like (PK-like)"/>
    <property type="match status" value="1"/>
</dbReference>
<dbReference type="GO" id="GO:0005634">
    <property type="term" value="C:nucleus"/>
    <property type="evidence" value="ECO:0007669"/>
    <property type="project" value="UniProtKB-SubCell"/>
</dbReference>
<evidence type="ECO:0000256" key="19">
    <source>
        <dbReference type="ARBA" id="ARBA00081359"/>
    </source>
</evidence>
<keyword evidence="11" id="KW-0067">ATP-binding</keyword>
<dbReference type="GO" id="GO:0070525">
    <property type="term" value="P:tRNA threonylcarbamoyladenosine metabolic process"/>
    <property type="evidence" value="ECO:0007669"/>
    <property type="project" value="TreeGrafter"/>
</dbReference>
<keyword evidence="10" id="KW-0378">Hydrolase</keyword>
<dbReference type="Gene3D" id="1.10.510.10">
    <property type="entry name" value="Transferase(Phosphotransferase) domain 1"/>
    <property type="match status" value="1"/>
</dbReference>
<evidence type="ECO:0000256" key="4">
    <source>
        <dbReference type="ARBA" id="ARBA00022527"/>
    </source>
</evidence>
<evidence type="ECO:0000256" key="10">
    <source>
        <dbReference type="ARBA" id="ARBA00022801"/>
    </source>
</evidence>
<keyword evidence="22" id="KW-1185">Reference proteome</keyword>